<keyword evidence="1" id="KW-0812">Transmembrane</keyword>
<dbReference type="EMBL" id="JBHTIF010000001">
    <property type="protein sequence ID" value="MFD0725774.1"/>
    <property type="molecule type" value="Genomic_DNA"/>
</dbReference>
<feature type="transmembrane region" description="Helical" evidence="1">
    <location>
        <begin position="12"/>
        <end position="31"/>
    </location>
</feature>
<comment type="caution">
    <text evidence="2">The sequence shown here is derived from an EMBL/GenBank/DDBJ whole genome shotgun (WGS) entry which is preliminary data.</text>
</comment>
<dbReference type="PANTHER" id="PTHR33639:SF2">
    <property type="entry name" value="DUF393 DOMAIN-CONTAINING PROTEIN"/>
    <property type="match status" value="1"/>
</dbReference>
<gene>
    <name evidence="2" type="ORF">ACFQ0E_09195</name>
</gene>
<proteinExistence type="predicted"/>
<protein>
    <submittedName>
        <fullName evidence="2">Thiol-disulfide oxidoreductase DCC family protein</fullName>
    </submittedName>
</protein>
<dbReference type="Proteomes" id="UP001597110">
    <property type="component" value="Unassembled WGS sequence"/>
</dbReference>
<evidence type="ECO:0000313" key="3">
    <source>
        <dbReference type="Proteomes" id="UP001597110"/>
    </source>
</evidence>
<keyword evidence="1" id="KW-0472">Membrane</keyword>
<dbReference type="PANTHER" id="PTHR33639">
    <property type="entry name" value="THIOL-DISULFIDE OXIDOREDUCTASE DCC"/>
    <property type="match status" value="1"/>
</dbReference>
<name>A0ABW2YB49_9GAMM</name>
<sequence>MSDPVRPPDTGAVIVFDGVCVLCNGWVRFLLRHDRRQRYRFAAMQGEAGRALLARHGLDPDDPVSFLLVEYDLAPGYAAAPRVSTDSTAIRRVLAGLGGLWRVAHLAAVLPGFVRDPLYRLIARNRYRLFGRRDVCMVPTPEERARFL</sequence>
<evidence type="ECO:0000313" key="2">
    <source>
        <dbReference type="EMBL" id="MFD0725774.1"/>
    </source>
</evidence>
<evidence type="ECO:0000256" key="1">
    <source>
        <dbReference type="SAM" id="Phobius"/>
    </source>
</evidence>
<organism evidence="2 3">
    <name type="scientific">Lysobacter brunescens</name>
    <dbReference type="NCBI Taxonomy" id="262323"/>
    <lineage>
        <taxon>Bacteria</taxon>
        <taxon>Pseudomonadati</taxon>
        <taxon>Pseudomonadota</taxon>
        <taxon>Gammaproteobacteria</taxon>
        <taxon>Lysobacterales</taxon>
        <taxon>Lysobacteraceae</taxon>
        <taxon>Lysobacter</taxon>
    </lineage>
</organism>
<reference evidence="3" key="1">
    <citation type="journal article" date="2019" name="Int. J. Syst. Evol. Microbiol.">
        <title>The Global Catalogue of Microorganisms (GCM) 10K type strain sequencing project: providing services to taxonomists for standard genome sequencing and annotation.</title>
        <authorList>
            <consortium name="The Broad Institute Genomics Platform"/>
            <consortium name="The Broad Institute Genome Sequencing Center for Infectious Disease"/>
            <person name="Wu L."/>
            <person name="Ma J."/>
        </authorList>
    </citation>
    <scope>NUCLEOTIDE SEQUENCE [LARGE SCALE GENOMIC DNA]</scope>
    <source>
        <strain evidence="3">CCUG 55585</strain>
    </source>
</reference>
<keyword evidence="1" id="KW-1133">Transmembrane helix</keyword>
<dbReference type="RefSeq" id="WP_386823357.1">
    <property type="nucleotide sequence ID" value="NZ_JBHTIF010000001.1"/>
</dbReference>
<dbReference type="InterPro" id="IPR007263">
    <property type="entry name" value="DCC1-like"/>
</dbReference>
<accession>A0ABW2YB49</accession>
<keyword evidence="3" id="KW-1185">Reference proteome</keyword>
<dbReference type="Pfam" id="PF04134">
    <property type="entry name" value="DCC1-like"/>
    <property type="match status" value="1"/>
</dbReference>
<dbReference type="InterPro" id="IPR052927">
    <property type="entry name" value="DCC_oxidoreductase"/>
</dbReference>